<dbReference type="PANTHER" id="PTHR42879">
    <property type="entry name" value="3-OXOACYL-(ACYL-CARRIER-PROTEIN) REDUCTASE"/>
    <property type="match status" value="1"/>
</dbReference>
<evidence type="ECO:0000256" key="2">
    <source>
        <dbReference type="ARBA" id="ARBA00023002"/>
    </source>
</evidence>
<dbReference type="Gene3D" id="3.40.50.720">
    <property type="entry name" value="NAD(P)-binding Rossmann-like Domain"/>
    <property type="match status" value="1"/>
</dbReference>
<dbReference type="SUPFAM" id="SSF51735">
    <property type="entry name" value="NAD(P)-binding Rossmann-fold domains"/>
    <property type="match status" value="1"/>
</dbReference>
<comment type="similarity">
    <text evidence="1">Belongs to the short-chain dehydrogenases/reductases (SDR) family.</text>
</comment>
<dbReference type="STRING" id="52689.AKG39_05870"/>
<evidence type="ECO:0000313" key="4">
    <source>
        <dbReference type="EMBL" id="KNZ42664.1"/>
    </source>
</evidence>
<dbReference type="PANTHER" id="PTHR42879:SF2">
    <property type="entry name" value="3-OXOACYL-[ACYL-CARRIER-PROTEIN] REDUCTASE FABG"/>
    <property type="match status" value="1"/>
</dbReference>
<dbReference type="CDD" id="cd05233">
    <property type="entry name" value="SDR_c"/>
    <property type="match status" value="1"/>
</dbReference>
<dbReference type="PRINTS" id="PR00080">
    <property type="entry name" value="SDRFAMILY"/>
</dbReference>
<dbReference type="GO" id="GO:0016491">
    <property type="term" value="F:oxidoreductase activity"/>
    <property type="evidence" value="ECO:0007669"/>
    <property type="project" value="UniProtKB-KW"/>
</dbReference>
<name>A0A0L6U2B5_9FIRM</name>
<evidence type="ECO:0000313" key="5">
    <source>
        <dbReference type="Proteomes" id="UP000036873"/>
    </source>
</evidence>
<evidence type="ECO:0000256" key="1">
    <source>
        <dbReference type="ARBA" id="ARBA00006484"/>
    </source>
</evidence>
<reference evidence="5" key="1">
    <citation type="submission" date="2015-07" db="EMBL/GenBank/DDBJ databases">
        <title>Draft genome sequence of Acetobacterium bakii DSM 8293, a potential psychrophilic chemical producer through syngas fermentation.</title>
        <authorList>
            <person name="Song Y."/>
            <person name="Hwang S."/>
            <person name="Cho B.-K."/>
        </authorList>
    </citation>
    <scope>NUCLEOTIDE SEQUENCE [LARGE SCALE GENOMIC DNA]</scope>
    <source>
        <strain evidence="5">DSM 8239</strain>
    </source>
</reference>
<sequence length="246" mass="26882">MMFKNKNIMITGTNRGIGRTMLEAFAREGANIWAHARKETSEFTENLKHVSEINAVEIMPIFFDMTNSLEMKQAVKEISDSKKTIDVLVNNAGIAHGGLFQMTSLEKMRDVFDVNYFSVLELTQLISRLMVRQKKGSIINIASISGLDLKAGNCAYGTSKAALIAATKVLSYELAPQGIRVNAIAPGLTDTNMTVLMEKKAGDAMVRETALNRLGLPEEIAQTAIFLASDKASFITGQTLRVDGGM</sequence>
<dbReference type="InterPro" id="IPR036291">
    <property type="entry name" value="NAD(P)-bd_dom_sf"/>
</dbReference>
<evidence type="ECO:0008006" key="6">
    <source>
        <dbReference type="Google" id="ProtNLM"/>
    </source>
</evidence>
<dbReference type="InterPro" id="IPR002347">
    <property type="entry name" value="SDR_fam"/>
</dbReference>
<dbReference type="OrthoDB" id="9803333at2"/>
<dbReference type="PATRIC" id="fig|52689.4.peg.265"/>
<dbReference type="InterPro" id="IPR050259">
    <property type="entry name" value="SDR"/>
</dbReference>
<dbReference type="EMBL" id="LGYO01000011">
    <property type="protein sequence ID" value="KNZ42664.1"/>
    <property type="molecule type" value="Genomic_DNA"/>
</dbReference>
<dbReference type="GO" id="GO:0008202">
    <property type="term" value="P:steroid metabolic process"/>
    <property type="evidence" value="ECO:0007669"/>
    <property type="project" value="UniProtKB-KW"/>
</dbReference>
<keyword evidence="2" id="KW-0560">Oxidoreductase</keyword>
<dbReference type="AlphaFoldDB" id="A0A0L6U2B5"/>
<evidence type="ECO:0000256" key="3">
    <source>
        <dbReference type="ARBA" id="ARBA00023221"/>
    </source>
</evidence>
<dbReference type="PRINTS" id="PR00081">
    <property type="entry name" value="GDHRDH"/>
</dbReference>
<comment type="caution">
    <text evidence="4">The sequence shown here is derived from an EMBL/GenBank/DDBJ whole genome shotgun (WGS) entry which is preliminary data.</text>
</comment>
<dbReference type="FunFam" id="3.40.50.720:FF:000173">
    <property type="entry name" value="3-oxoacyl-[acyl-carrier protein] reductase"/>
    <property type="match status" value="1"/>
</dbReference>
<dbReference type="Pfam" id="PF13561">
    <property type="entry name" value="adh_short_C2"/>
    <property type="match status" value="1"/>
</dbReference>
<protein>
    <recommendedName>
        <fullName evidence="6">3-oxoacyl-ACP reductase</fullName>
    </recommendedName>
</protein>
<proteinExistence type="inferred from homology"/>
<gene>
    <name evidence="4" type="ORF">AKG39_05870</name>
</gene>
<keyword evidence="5" id="KW-1185">Reference proteome</keyword>
<keyword evidence="3" id="KW-0753">Steroid metabolism</keyword>
<dbReference type="Proteomes" id="UP000036873">
    <property type="component" value="Unassembled WGS sequence"/>
</dbReference>
<organism evidence="4 5">
    <name type="scientific">Acetobacterium bakii</name>
    <dbReference type="NCBI Taxonomy" id="52689"/>
    <lineage>
        <taxon>Bacteria</taxon>
        <taxon>Bacillati</taxon>
        <taxon>Bacillota</taxon>
        <taxon>Clostridia</taxon>
        <taxon>Eubacteriales</taxon>
        <taxon>Eubacteriaceae</taxon>
        <taxon>Acetobacterium</taxon>
    </lineage>
</organism>
<accession>A0A0L6U2B5</accession>
<keyword evidence="3" id="KW-0443">Lipid metabolism</keyword>